<dbReference type="RefSeq" id="WP_184224280.1">
    <property type="nucleotide sequence ID" value="NZ_JACHIP010000041.1"/>
</dbReference>
<gene>
    <name evidence="1" type="ORF">HDF16_006138</name>
</gene>
<sequence length="195" mass="21022">MNKIFSNGIPTSAQWTDIAKMSAVLEIVGSQPNSNHMYFPRSGGLDLAGSAPYKEEPGCLELKVGDHASEVVKPSALLFESFGTDLQWAYFRLECEPLQDSGAYTAPQGGSEEVVLLAPGKAYAPRSAWDNGEYEGKSLPISAHLITRSTGGGPLVIFSKGSSYNFSESDTYDGRHANLNAAEFRDYIQRSATSS</sequence>
<dbReference type="EMBL" id="JACHIP010000041">
    <property type="protein sequence ID" value="MBB5061402.1"/>
    <property type="molecule type" value="Genomic_DNA"/>
</dbReference>
<comment type="caution">
    <text evidence="1">The sequence shown here is derived from an EMBL/GenBank/DDBJ whole genome shotgun (WGS) entry which is preliminary data.</text>
</comment>
<dbReference type="AlphaFoldDB" id="A0A7W7ZK81"/>
<keyword evidence="2" id="KW-1185">Reference proteome</keyword>
<organism evidence="1 2">
    <name type="scientific">Granulicella aggregans</name>
    <dbReference type="NCBI Taxonomy" id="474949"/>
    <lineage>
        <taxon>Bacteria</taxon>
        <taxon>Pseudomonadati</taxon>
        <taxon>Acidobacteriota</taxon>
        <taxon>Terriglobia</taxon>
        <taxon>Terriglobales</taxon>
        <taxon>Acidobacteriaceae</taxon>
        <taxon>Granulicella</taxon>
    </lineage>
</organism>
<name>A0A7W7ZK81_9BACT</name>
<evidence type="ECO:0000313" key="2">
    <source>
        <dbReference type="Proteomes" id="UP000540989"/>
    </source>
</evidence>
<accession>A0A7W7ZK81</accession>
<dbReference type="Proteomes" id="UP000540989">
    <property type="component" value="Unassembled WGS sequence"/>
</dbReference>
<proteinExistence type="predicted"/>
<evidence type="ECO:0000313" key="1">
    <source>
        <dbReference type="EMBL" id="MBB5061402.1"/>
    </source>
</evidence>
<reference evidence="1 2" key="1">
    <citation type="submission" date="2020-08" db="EMBL/GenBank/DDBJ databases">
        <title>Genomic Encyclopedia of Type Strains, Phase IV (KMG-V): Genome sequencing to study the core and pangenomes of soil and plant-associated prokaryotes.</title>
        <authorList>
            <person name="Whitman W."/>
        </authorList>
    </citation>
    <scope>NUCLEOTIDE SEQUENCE [LARGE SCALE GENOMIC DNA]</scope>
    <source>
        <strain evidence="1 2">M8UP14</strain>
    </source>
</reference>
<protein>
    <submittedName>
        <fullName evidence="1">Uncharacterized protein</fullName>
    </submittedName>
</protein>